<evidence type="ECO:0000256" key="5">
    <source>
        <dbReference type="SAM" id="MobiDB-lite"/>
    </source>
</evidence>
<gene>
    <name evidence="6" type="ORF">SODALDRAFT_336131</name>
</gene>
<dbReference type="GO" id="GO:0004497">
    <property type="term" value="F:monooxygenase activity"/>
    <property type="evidence" value="ECO:0007669"/>
    <property type="project" value="InterPro"/>
</dbReference>
<dbReference type="RefSeq" id="XP_028470187.1">
    <property type="nucleotide sequence ID" value="XM_028612563.1"/>
</dbReference>
<dbReference type="OrthoDB" id="10029320at2759"/>
<dbReference type="InterPro" id="IPR001128">
    <property type="entry name" value="Cyt_P450"/>
</dbReference>
<evidence type="ECO:0000256" key="1">
    <source>
        <dbReference type="ARBA" id="ARBA00022617"/>
    </source>
</evidence>
<evidence type="ECO:0000313" key="7">
    <source>
        <dbReference type="Proteomes" id="UP000272025"/>
    </source>
</evidence>
<dbReference type="InterPro" id="IPR002401">
    <property type="entry name" value="Cyt_P450_E_grp-I"/>
</dbReference>
<reference evidence="6 7" key="1">
    <citation type="journal article" date="2018" name="Mol. Ecol.">
        <title>The obligate alkalophilic soda-lake fungus Sodiomyces alkalinus has shifted to a protein diet.</title>
        <authorList>
            <person name="Grum-Grzhimaylo A.A."/>
            <person name="Falkoski D.L."/>
            <person name="van den Heuvel J."/>
            <person name="Valero-Jimenez C.A."/>
            <person name="Min B."/>
            <person name="Choi I.G."/>
            <person name="Lipzen A."/>
            <person name="Daum C.G."/>
            <person name="Aanen D.K."/>
            <person name="Tsang A."/>
            <person name="Henrissat B."/>
            <person name="Bilanenko E.N."/>
            <person name="de Vries R.P."/>
            <person name="van Kan J.A.L."/>
            <person name="Grigoriev I.V."/>
            <person name="Debets A.J.M."/>
        </authorList>
    </citation>
    <scope>NUCLEOTIDE SEQUENCE [LARGE SCALE GENOMIC DNA]</scope>
    <source>
        <strain evidence="6 7">F11</strain>
    </source>
</reference>
<dbReference type="GO" id="GO:0005506">
    <property type="term" value="F:iron ion binding"/>
    <property type="evidence" value="ECO:0007669"/>
    <property type="project" value="InterPro"/>
</dbReference>
<dbReference type="STRING" id="1314773.A0A3N2Q6I8"/>
<name>A0A3N2Q6I8_SODAK</name>
<dbReference type="Gene3D" id="1.10.630.10">
    <property type="entry name" value="Cytochrome P450"/>
    <property type="match status" value="1"/>
</dbReference>
<dbReference type="PRINTS" id="PR00385">
    <property type="entry name" value="P450"/>
</dbReference>
<dbReference type="GeneID" id="39581041"/>
<dbReference type="InterPro" id="IPR036396">
    <property type="entry name" value="Cyt_P450_sf"/>
</dbReference>
<dbReference type="Pfam" id="PF00067">
    <property type="entry name" value="p450"/>
    <property type="match status" value="1"/>
</dbReference>
<dbReference type="CDD" id="cd11051">
    <property type="entry name" value="CYP59-like"/>
    <property type="match status" value="1"/>
</dbReference>
<dbReference type="GO" id="GO:0016705">
    <property type="term" value="F:oxidoreductase activity, acting on paired donors, with incorporation or reduction of molecular oxygen"/>
    <property type="evidence" value="ECO:0007669"/>
    <property type="project" value="InterPro"/>
</dbReference>
<feature type="binding site" description="axial binding residue" evidence="4">
    <location>
        <position position="511"/>
    </location>
    <ligand>
        <name>heme</name>
        <dbReference type="ChEBI" id="CHEBI:30413"/>
    </ligand>
    <ligandPart>
        <name>Fe</name>
        <dbReference type="ChEBI" id="CHEBI:18248"/>
    </ligandPart>
</feature>
<dbReference type="EMBL" id="ML119051">
    <property type="protein sequence ID" value="ROT42381.1"/>
    <property type="molecule type" value="Genomic_DNA"/>
</dbReference>
<evidence type="ECO:0000256" key="3">
    <source>
        <dbReference type="ARBA" id="ARBA00023004"/>
    </source>
</evidence>
<feature type="compositionally biased region" description="Acidic residues" evidence="5">
    <location>
        <begin position="464"/>
        <end position="473"/>
    </location>
</feature>
<sequence length="589" mass="66763">MFLAHPWALVGVGLAALGFYLYRRLEYHRIRQHAHLPRVKPSLFWGHLACLGEYYKAEGEEAVDSDYVFSAMLKSIGNPDVMVLDVRPFNRPILVIRDADIAEQVSKQTKAWPYSIPKNHRMGFLGPLIGSQSIILTTGHKWKETRKRFNPGFSHQHLMSLLPIIFDKTEPFLAHLHRYAQTGEAFTLEPLCTGMTFDIIGAVTMGHDVGAQLPADQQTEFIKLYRDLLSTYENDDGGVPAVMQPLTVWTRHRRAKRLDAHMRGIIQQKYEELKKQRQGKKRTSSRSVLALRLQDEDELTEDVVRDTIDQLKSFLFAGHDTTSILLQWAFYELSRTPRALKALRAELDDLFGPGGPDDADADLETVRRAFETNGEDLMGRMTYMSAVIKEILRLYPPAGTARYVPPGSNWHLTRKDGSKVCAEGVILYNCHPLIQRDEAIYGPTANDFIPERWLGNTDTWMDKEGEEEEEEEEDRKVAAEGGDGEDHEKKPAGRSIPAAAWRPFERGPRNCIGQELANIEARVILACAARKYDFFKVGAGEAKLDSKGKPILNEKGQHVSDSKVYTRRSVTSRPHDGIEVRVKLREGWS</sequence>
<dbReference type="AlphaFoldDB" id="A0A3N2Q6I8"/>
<feature type="compositionally biased region" description="Basic and acidic residues" evidence="5">
    <location>
        <begin position="474"/>
        <end position="491"/>
    </location>
</feature>
<keyword evidence="1 4" id="KW-0349">Heme</keyword>
<dbReference type="PANTHER" id="PTHR24305:SF222">
    <property type="entry name" value="CYTOCHROME P450 MONOOXYGENASE STCS"/>
    <property type="match status" value="1"/>
</dbReference>
<accession>A0A3N2Q6I8</accession>
<dbReference type="PRINTS" id="PR00463">
    <property type="entry name" value="EP450I"/>
</dbReference>
<feature type="region of interest" description="Disordered" evidence="5">
    <location>
        <begin position="463"/>
        <end position="493"/>
    </location>
</feature>
<dbReference type="PANTHER" id="PTHR24305">
    <property type="entry name" value="CYTOCHROME P450"/>
    <property type="match status" value="1"/>
</dbReference>
<keyword evidence="3 4" id="KW-0408">Iron</keyword>
<evidence type="ECO:0000256" key="2">
    <source>
        <dbReference type="ARBA" id="ARBA00022723"/>
    </source>
</evidence>
<dbReference type="SUPFAM" id="SSF48264">
    <property type="entry name" value="Cytochrome P450"/>
    <property type="match status" value="1"/>
</dbReference>
<keyword evidence="7" id="KW-1185">Reference proteome</keyword>
<protein>
    <submittedName>
        <fullName evidence="6">Cytochrome P450 52A11</fullName>
    </submittedName>
</protein>
<organism evidence="6 7">
    <name type="scientific">Sodiomyces alkalinus (strain CBS 110278 / VKM F-3762 / F11)</name>
    <name type="common">Alkaliphilic filamentous fungus</name>
    <dbReference type="NCBI Taxonomy" id="1314773"/>
    <lineage>
        <taxon>Eukaryota</taxon>
        <taxon>Fungi</taxon>
        <taxon>Dikarya</taxon>
        <taxon>Ascomycota</taxon>
        <taxon>Pezizomycotina</taxon>
        <taxon>Sordariomycetes</taxon>
        <taxon>Hypocreomycetidae</taxon>
        <taxon>Glomerellales</taxon>
        <taxon>Plectosphaerellaceae</taxon>
        <taxon>Sodiomyces</taxon>
    </lineage>
</organism>
<dbReference type="GO" id="GO:0020037">
    <property type="term" value="F:heme binding"/>
    <property type="evidence" value="ECO:0007669"/>
    <property type="project" value="InterPro"/>
</dbReference>
<dbReference type="Proteomes" id="UP000272025">
    <property type="component" value="Unassembled WGS sequence"/>
</dbReference>
<comment type="cofactor">
    <cofactor evidence="4">
        <name>heme</name>
        <dbReference type="ChEBI" id="CHEBI:30413"/>
    </cofactor>
</comment>
<dbReference type="InterPro" id="IPR050121">
    <property type="entry name" value="Cytochrome_P450_monoxygenase"/>
</dbReference>
<evidence type="ECO:0000313" key="6">
    <source>
        <dbReference type="EMBL" id="ROT42381.1"/>
    </source>
</evidence>
<keyword evidence="2 4" id="KW-0479">Metal-binding</keyword>
<evidence type="ECO:0000256" key="4">
    <source>
        <dbReference type="PIRSR" id="PIRSR602401-1"/>
    </source>
</evidence>
<proteinExistence type="predicted"/>